<accession>A0ABW8RC08</accession>
<gene>
    <name evidence="2" type="ORF">ACJEBI_00695</name>
</gene>
<comment type="caution">
    <text evidence="2">The sequence shown here is derived from an EMBL/GenBank/DDBJ whole genome shotgun (WGS) entry which is preliminary data.</text>
</comment>
<protein>
    <submittedName>
        <fullName evidence="2">Uncharacterized protein</fullName>
    </submittedName>
</protein>
<keyword evidence="1" id="KW-0812">Transmembrane</keyword>
<reference evidence="2 3" key="1">
    <citation type="submission" date="2024-11" db="EMBL/GenBank/DDBJ databases">
        <authorList>
            <person name="Lucas J.A."/>
        </authorList>
    </citation>
    <scope>NUCLEOTIDE SEQUENCE [LARGE SCALE GENOMIC DNA]</scope>
    <source>
        <strain evidence="2 3">Z 5.4</strain>
    </source>
</reference>
<evidence type="ECO:0000256" key="1">
    <source>
        <dbReference type="SAM" id="Phobius"/>
    </source>
</evidence>
<name>A0ABW8RC08_9BACI</name>
<keyword evidence="1" id="KW-1133">Transmembrane helix</keyword>
<feature type="transmembrane region" description="Helical" evidence="1">
    <location>
        <begin position="20"/>
        <end position="42"/>
    </location>
</feature>
<dbReference type="EMBL" id="JBJHQH010000001">
    <property type="protein sequence ID" value="MFK9089999.1"/>
    <property type="molecule type" value="Genomic_DNA"/>
</dbReference>
<keyword evidence="3" id="KW-1185">Reference proteome</keyword>
<proteinExistence type="predicted"/>
<evidence type="ECO:0000313" key="3">
    <source>
        <dbReference type="Proteomes" id="UP001623041"/>
    </source>
</evidence>
<sequence length="69" mass="8147">MFQPSVLALFLYFPEDKSEYIPAVISLTIFMIAAFFTMRFIIKISKREALKAKELEEQIKNNHFTQRDS</sequence>
<evidence type="ECO:0000313" key="2">
    <source>
        <dbReference type="EMBL" id="MFK9089999.1"/>
    </source>
</evidence>
<organism evidence="2 3">
    <name type="scientific">Bacillus salipaludis</name>
    <dbReference type="NCBI Taxonomy" id="2547811"/>
    <lineage>
        <taxon>Bacteria</taxon>
        <taxon>Bacillati</taxon>
        <taxon>Bacillota</taxon>
        <taxon>Bacilli</taxon>
        <taxon>Bacillales</taxon>
        <taxon>Bacillaceae</taxon>
        <taxon>Bacillus</taxon>
    </lineage>
</organism>
<keyword evidence="1" id="KW-0472">Membrane</keyword>
<dbReference type="Proteomes" id="UP001623041">
    <property type="component" value="Unassembled WGS sequence"/>
</dbReference>
<dbReference type="RefSeq" id="WP_402961049.1">
    <property type="nucleotide sequence ID" value="NZ_JBJHQH010000001.1"/>
</dbReference>